<protein>
    <submittedName>
        <fullName evidence="1">Uncharacterized protein</fullName>
    </submittedName>
</protein>
<proteinExistence type="predicted"/>
<accession>W9QKU9</accession>
<dbReference type="Proteomes" id="UP000030645">
    <property type="component" value="Unassembled WGS sequence"/>
</dbReference>
<name>W9QKU9_9ROSA</name>
<evidence type="ECO:0000313" key="2">
    <source>
        <dbReference type="Proteomes" id="UP000030645"/>
    </source>
</evidence>
<dbReference type="EMBL" id="KE343295">
    <property type="protein sequence ID" value="EXB22449.1"/>
    <property type="molecule type" value="Genomic_DNA"/>
</dbReference>
<keyword evidence="2" id="KW-1185">Reference proteome</keyword>
<organism evidence="1 2">
    <name type="scientific">Morus notabilis</name>
    <dbReference type="NCBI Taxonomy" id="981085"/>
    <lineage>
        <taxon>Eukaryota</taxon>
        <taxon>Viridiplantae</taxon>
        <taxon>Streptophyta</taxon>
        <taxon>Embryophyta</taxon>
        <taxon>Tracheophyta</taxon>
        <taxon>Spermatophyta</taxon>
        <taxon>Magnoliopsida</taxon>
        <taxon>eudicotyledons</taxon>
        <taxon>Gunneridae</taxon>
        <taxon>Pentapetalae</taxon>
        <taxon>rosids</taxon>
        <taxon>fabids</taxon>
        <taxon>Rosales</taxon>
        <taxon>Moraceae</taxon>
        <taxon>Moreae</taxon>
        <taxon>Morus</taxon>
    </lineage>
</organism>
<gene>
    <name evidence="1" type="ORF">L484_002174</name>
</gene>
<dbReference type="AlphaFoldDB" id="W9QKU9"/>
<reference evidence="2" key="1">
    <citation type="submission" date="2013-01" db="EMBL/GenBank/DDBJ databases">
        <title>Draft Genome Sequence of a Mulberry Tree, Morus notabilis C.K. Schneid.</title>
        <authorList>
            <person name="He N."/>
            <person name="Zhao S."/>
        </authorList>
    </citation>
    <scope>NUCLEOTIDE SEQUENCE</scope>
</reference>
<evidence type="ECO:0000313" key="1">
    <source>
        <dbReference type="EMBL" id="EXB22449.1"/>
    </source>
</evidence>
<sequence length="72" mass="8425">MVLQDFSTCNFSSRCIQRSKDHQLRFKLAESSTALEHAEVYSNRSRDFTRQAQVHKSFTTYQFPKASHAKLK</sequence>